<feature type="transmembrane region" description="Helical" evidence="1">
    <location>
        <begin position="125"/>
        <end position="143"/>
    </location>
</feature>
<evidence type="ECO:0000256" key="1">
    <source>
        <dbReference type="SAM" id="Phobius"/>
    </source>
</evidence>
<accession>A0A2H1EG36</accession>
<dbReference type="OrthoDB" id="11405at2157"/>
<evidence type="ECO:0000313" key="3">
    <source>
        <dbReference type="Proteomes" id="UP000232412"/>
    </source>
</evidence>
<keyword evidence="1" id="KW-0472">Membrane</keyword>
<organism evidence="2 3">
    <name type="scientific">Nitrosotalea sinensis</name>
    <dbReference type="NCBI Taxonomy" id="1499975"/>
    <lineage>
        <taxon>Archaea</taxon>
        <taxon>Nitrososphaerota</taxon>
        <taxon>Nitrososphaeria</taxon>
        <taxon>Nitrosotaleales</taxon>
        <taxon>Nitrosotaleaceae</taxon>
        <taxon>Nitrosotalea</taxon>
    </lineage>
</organism>
<dbReference type="EMBL" id="FRFC01000003">
    <property type="protein sequence ID" value="SHO44998.1"/>
    <property type="molecule type" value="Genomic_DNA"/>
</dbReference>
<feature type="transmembrane region" description="Helical" evidence="1">
    <location>
        <begin position="177"/>
        <end position="197"/>
    </location>
</feature>
<proteinExistence type="predicted"/>
<feature type="transmembrane region" description="Helical" evidence="1">
    <location>
        <begin position="71"/>
        <end position="90"/>
    </location>
</feature>
<feature type="transmembrane region" description="Helical" evidence="1">
    <location>
        <begin position="150"/>
        <end position="171"/>
    </location>
</feature>
<keyword evidence="3" id="KW-1185">Reference proteome</keyword>
<protein>
    <submittedName>
        <fullName evidence="2">Putative membrane protein</fullName>
    </submittedName>
</protein>
<reference evidence="3" key="1">
    <citation type="submission" date="2016-12" db="EMBL/GenBank/DDBJ databases">
        <authorList>
            <person name="Herbold C."/>
        </authorList>
    </citation>
    <scope>NUCLEOTIDE SEQUENCE [LARGE SCALE GENOMIC DNA]</scope>
</reference>
<evidence type="ECO:0000313" key="2">
    <source>
        <dbReference type="EMBL" id="SHO44998.1"/>
    </source>
</evidence>
<gene>
    <name evidence="2" type="ORF">NSIN_20503</name>
</gene>
<feature type="transmembrane region" description="Helical" evidence="1">
    <location>
        <begin position="40"/>
        <end position="59"/>
    </location>
</feature>
<name>A0A2H1EG36_9ARCH</name>
<feature type="transmembrane region" description="Helical" evidence="1">
    <location>
        <begin position="12"/>
        <end position="28"/>
    </location>
</feature>
<sequence>MEVVFESALNLLGFVVGLVLGIFSYIGFRNTGSPTLFRLNIAFFSIGIGFGVVGFGDLMELWVFKYTTIDTWIQTLGIGIQTVGYFFIAFSHGIKSFFPKSRYFKSIAAPLFILPGNSIEHIIRSISFILLVYGTIETIMSYMESRKRSALFVATGLGLLALGEFLGWYSIVFPKSILYFVSVSTKIVGLGALFVPISQVPMRGGMKIGGNI</sequence>
<dbReference type="RefSeq" id="WP_101009506.1">
    <property type="nucleotide sequence ID" value="NZ_FRFC01000003.1"/>
</dbReference>
<dbReference type="AlphaFoldDB" id="A0A2H1EG36"/>
<keyword evidence="1" id="KW-1133">Transmembrane helix</keyword>
<dbReference type="Proteomes" id="UP000232412">
    <property type="component" value="Unassembled WGS sequence"/>
</dbReference>
<keyword evidence="1" id="KW-0812">Transmembrane</keyword>